<accession>A0A1X1VHB2</accession>
<dbReference type="EMBL" id="LQOX01000108">
    <property type="protein sequence ID" value="ORV68359.1"/>
    <property type="molecule type" value="Genomic_DNA"/>
</dbReference>
<name>A0A1X1VHB2_MYCGS</name>
<dbReference type="Proteomes" id="UP000193738">
    <property type="component" value="Unassembled WGS sequence"/>
</dbReference>
<reference evidence="1 2" key="1">
    <citation type="submission" date="2016-01" db="EMBL/GenBank/DDBJ databases">
        <title>The new phylogeny of the genus Mycobacterium.</title>
        <authorList>
            <person name="Tarcisio F."/>
            <person name="Conor M."/>
            <person name="Antonella G."/>
            <person name="Elisabetta G."/>
            <person name="Giulia F.S."/>
            <person name="Sara T."/>
            <person name="Anna F."/>
            <person name="Clotilde B."/>
            <person name="Roberto B."/>
            <person name="Veronica D.S."/>
            <person name="Fabio R."/>
            <person name="Monica P."/>
            <person name="Olivier J."/>
            <person name="Enrico T."/>
            <person name="Nicola S."/>
        </authorList>
    </citation>
    <scope>NUCLEOTIDE SEQUENCE [LARGE SCALE GENOMIC DNA]</scope>
    <source>
        <strain evidence="1 2">DSM 43505</strain>
    </source>
</reference>
<evidence type="ECO:0000313" key="2">
    <source>
        <dbReference type="Proteomes" id="UP000193738"/>
    </source>
</evidence>
<organism evidence="1 2">
    <name type="scientific">Mycobacterium gastri</name>
    <dbReference type="NCBI Taxonomy" id="1777"/>
    <lineage>
        <taxon>Bacteria</taxon>
        <taxon>Bacillati</taxon>
        <taxon>Actinomycetota</taxon>
        <taxon>Actinomycetes</taxon>
        <taxon>Mycobacteriales</taxon>
        <taxon>Mycobacteriaceae</taxon>
        <taxon>Mycobacterium</taxon>
    </lineage>
</organism>
<comment type="caution">
    <text evidence="1">The sequence shown here is derived from an EMBL/GenBank/DDBJ whole genome shotgun (WGS) entry which is preliminary data.</text>
</comment>
<gene>
    <name evidence="1" type="ORF">AWC07_08465</name>
</gene>
<evidence type="ECO:0000313" key="1">
    <source>
        <dbReference type="EMBL" id="ORV68359.1"/>
    </source>
</evidence>
<keyword evidence="2" id="KW-1185">Reference proteome</keyword>
<proteinExistence type="predicted"/>
<dbReference type="AlphaFoldDB" id="A0A1X1VHB2"/>
<protein>
    <submittedName>
        <fullName evidence="1">Uncharacterized protein</fullName>
    </submittedName>
</protein>
<sequence length="105" mass="11038">MGSQPLLSVGGTLQALAFTVGGGALAFVCASFSFVSRQLAIVGDPVPFRGYPIPLGSEPFPSCQLSPLPFDRRLLALPGRLLALILLRRASIQPSEALACRTLNT</sequence>